<keyword evidence="1" id="KW-0732">Signal</keyword>
<evidence type="ECO:0000256" key="1">
    <source>
        <dbReference type="SAM" id="SignalP"/>
    </source>
</evidence>
<name>A0ABN3I0P8_9ACTN</name>
<dbReference type="InterPro" id="IPR024006">
    <property type="entry name" value="Alt_signal_exp_actinobact"/>
</dbReference>
<dbReference type="InterPro" id="IPR023833">
    <property type="entry name" value="Signal_pept_SipW-depend-type"/>
</dbReference>
<protein>
    <recommendedName>
        <fullName evidence="4">Alternate-type signal peptide domain-containing protein</fullName>
    </recommendedName>
</protein>
<organism evidence="2 3">
    <name type="scientific">Gordonia cholesterolivorans</name>
    <dbReference type="NCBI Taxonomy" id="559625"/>
    <lineage>
        <taxon>Bacteria</taxon>
        <taxon>Bacillati</taxon>
        <taxon>Actinomycetota</taxon>
        <taxon>Actinomycetes</taxon>
        <taxon>Mycobacteriales</taxon>
        <taxon>Gordoniaceae</taxon>
        <taxon>Gordonia</taxon>
    </lineage>
</organism>
<proteinExistence type="predicted"/>
<evidence type="ECO:0000313" key="3">
    <source>
        <dbReference type="Proteomes" id="UP001501170"/>
    </source>
</evidence>
<evidence type="ECO:0008006" key="4">
    <source>
        <dbReference type="Google" id="ProtNLM"/>
    </source>
</evidence>
<dbReference type="Proteomes" id="UP001501170">
    <property type="component" value="Unassembled WGS sequence"/>
</dbReference>
<comment type="caution">
    <text evidence="2">The sequence shown here is derived from an EMBL/GenBank/DDBJ whole genome shotgun (WGS) entry which is preliminary data.</text>
</comment>
<feature type="signal peptide" evidence="1">
    <location>
        <begin position="1"/>
        <end position="26"/>
    </location>
</feature>
<feature type="chain" id="PRO_5046098550" description="Alternate-type signal peptide domain-containing protein" evidence="1">
    <location>
        <begin position="27"/>
        <end position="169"/>
    </location>
</feature>
<gene>
    <name evidence="2" type="ORF">GCM10009855_34960</name>
</gene>
<reference evidence="2 3" key="1">
    <citation type="journal article" date="2019" name="Int. J. Syst. Evol. Microbiol.">
        <title>The Global Catalogue of Microorganisms (GCM) 10K type strain sequencing project: providing services to taxonomists for standard genome sequencing and annotation.</title>
        <authorList>
            <consortium name="The Broad Institute Genomics Platform"/>
            <consortium name="The Broad Institute Genome Sequencing Center for Infectious Disease"/>
            <person name="Wu L."/>
            <person name="Ma J."/>
        </authorList>
    </citation>
    <scope>NUCLEOTIDE SEQUENCE [LARGE SCALE GENOMIC DNA]</scope>
    <source>
        <strain evidence="2 3">JCM 16227</strain>
    </source>
</reference>
<dbReference type="NCBIfam" id="TIGR04088">
    <property type="entry name" value="cognate_SipW"/>
    <property type="match status" value="1"/>
</dbReference>
<sequence length="169" mass="16869">MNKVTKGALAAAAGAAILAGGAGTMAAWNSNVNTNGGTVTAGQLNLTAVDTGTWTWVGGTKDGDTFNPGTDRLVPGDTVRYTASYKITAVGTNLTATLTPSVGGVSGDLAQYLDPTTAGGGPGITVTPADNNTTKKVSTDITFRADTSNKDGQDKTADLSGATVTLQQN</sequence>
<accession>A0ABN3I0P8</accession>
<dbReference type="NCBIfam" id="TIGR04089">
    <property type="entry name" value="exp_by_SipW_III"/>
    <property type="match status" value="1"/>
</dbReference>
<evidence type="ECO:0000313" key="2">
    <source>
        <dbReference type="EMBL" id="GAA2392100.1"/>
    </source>
</evidence>
<keyword evidence="3" id="KW-1185">Reference proteome</keyword>
<dbReference type="EMBL" id="BAAARB010000027">
    <property type="protein sequence ID" value="GAA2392100.1"/>
    <property type="molecule type" value="Genomic_DNA"/>
</dbReference>
<dbReference type="RefSeq" id="WP_006896061.1">
    <property type="nucleotide sequence ID" value="NZ_BAAARB010000027.1"/>
</dbReference>